<dbReference type="HOGENOM" id="CLU_091858_0_0_1"/>
<protein>
    <submittedName>
        <fullName evidence="3">Uncharacterized protein</fullName>
    </submittedName>
</protein>
<feature type="region of interest" description="Disordered" evidence="1">
    <location>
        <begin position="57"/>
        <end position="80"/>
    </location>
</feature>
<evidence type="ECO:0000313" key="3">
    <source>
        <dbReference type="EnsemblPlants" id="LPERR09G08200.1"/>
    </source>
</evidence>
<proteinExistence type="predicted"/>
<feature type="region of interest" description="Disordered" evidence="1">
    <location>
        <begin position="114"/>
        <end position="158"/>
    </location>
</feature>
<keyword evidence="2" id="KW-0812">Transmembrane</keyword>
<dbReference type="EnsemblPlants" id="LPERR09G08200.1">
    <property type="protein sequence ID" value="LPERR09G08200.1"/>
    <property type="gene ID" value="LPERR09G08200"/>
</dbReference>
<evidence type="ECO:0000256" key="2">
    <source>
        <dbReference type="SAM" id="Phobius"/>
    </source>
</evidence>
<dbReference type="PANTHER" id="PTHR36369:SF1">
    <property type="entry name" value="TRANSMEMBRANE PROTEIN"/>
    <property type="match status" value="1"/>
</dbReference>
<keyword evidence="2" id="KW-0472">Membrane</keyword>
<dbReference type="eggNOG" id="ENOG502S7IT">
    <property type="taxonomic scope" value="Eukaryota"/>
</dbReference>
<dbReference type="PANTHER" id="PTHR36369">
    <property type="entry name" value="TRANSMEMBRANE PROTEIN"/>
    <property type="match status" value="1"/>
</dbReference>
<keyword evidence="2" id="KW-1133">Transmembrane helix</keyword>
<dbReference type="Gramene" id="LPERR09G08200.1">
    <property type="protein sequence ID" value="LPERR09G08200.1"/>
    <property type="gene ID" value="LPERR09G08200"/>
</dbReference>
<reference evidence="3" key="3">
    <citation type="submission" date="2015-04" db="UniProtKB">
        <authorList>
            <consortium name="EnsemblPlants"/>
        </authorList>
    </citation>
    <scope>IDENTIFICATION</scope>
</reference>
<evidence type="ECO:0000256" key="1">
    <source>
        <dbReference type="SAM" id="MobiDB-lite"/>
    </source>
</evidence>
<keyword evidence="4" id="KW-1185">Reference proteome</keyword>
<name>A0A0D9XE36_9ORYZ</name>
<sequence length="225" mass="24215">MELLDMVPADAIALRLYSLPAAATAAASLWAWLVAALAAAFGLWRFRAAGVRSALVHGDGDDKQKTKPQPPSSAPPAAVDEARAVATTMPTSPMSEPNSPSKVRFTAYYGGAGDDDIDGGVRRCDETEEDGNGETAPMRRTTSSGRRWTTASTSPAAKSLMATPWEEREMAVRRRGDLGWYRHLDMAALDGSVVRLWDCELTAAAAASSPRRRGRRALSELHLLF</sequence>
<evidence type="ECO:0000313" key="4">
    <source>
        <dbReference type="Proteomes" id="UP000032180"/>
    </source>
</evidence>
<dbReference type="AlphaFoldDB" id="A0A0D9XE36"/>
<accession>A0A0D9XE36</accession>
<reference evidence="3 4" key="1">
    <citation type="submission" date="2012-08" db="EMBL/GenBank/DDBJ databases">
        <title>Oryza genome evolution.</title>
        <authorList>
            <person name="Wing R.A."/>
        </authorList>
    </citation>
    <scope>NUCLEOTIDE SEQUENCE</scope>
</reference>
<organism evidence="3 4">
    <name type="scientific">Leersia perrieri</name>
    <dbReference type="NCBI Taxonomy" id="77586"/>
    <lineage>
        <taxon>Eukaryota</taxon>
        <taxon>Viridiplantae</taxon>
        <taxon>Streptophyta</taxon>
        <taxon>Embryophyta</taxon>
        <taxon>Tracheophyta</taxon>
        <taxon>Spermatophyta</taxon>
        <taxon>Magnoliopsida</taxon>
        <taxon>Liliopsida</taxon>
        <taxon>Poales</taxon>
        <taxon>Poaceae</taxon>
        <taxon>BOP clade</taxon>
        <taxon>Oryzoideae</taxon>
        <taxon>Oryzeae</taxon>
        <taxon>Oryzinae</taxon>
        <taxon>Leersia</taxon>
    </lineage>
</organism>
<feature type="transmembrane region" description="Helical" evidence="2">
    <location>
        <begin position="20"/>
        <end position="44"/>
    </location>
</feature>
<feature type="compositionally biased region" description="Low complexity" evidence="1">
    <location>
        <begin position="139"/>
        <end position="154"/>
    </location>
</feature>
<reference evidence="4" key="2">
    <citation type="submission" date="2013-12" db="EMBL/GenBank/DDBJ databases">
        <authorList>
            <person name="Yu Y."/>
            <person name="Lee S."/>
            <person name="de Baynast K."/>
            <person name="Wissotski M."/>
            <person name="Liu L."/>
            <person name="Talag J."/>
            <person name="Goicoechea J."/>
            <person name="Angelova A."/>
            <person name="Jetty R."/>
            <person name="Kudrna D."/>
            <person name="Golser W."/>
            <person name="Rivera L."/>
            <person name="Zhang J."/>
            <person name="Wing R."/>
        </authorList>
    </citation>
    <scope>NUCLEOTIDE SEQUENCE</scope>
</reference>
<dbReference type="Proteomes" id="UP000032180">
    <property type="component" value="Chromosome 9"/>
</dbReference>